<dbReference type="InterPro" id="IPR000014">
    <property type="entry name" value="PAS"/>
</dbReference>
<dbReference type="PRINTS" id="PR00344">
    <property type="entry name" value="BCTRLSENSOR"/>
</dbReference>
<keyword evidence="15" id="KW-0472">Membrane</keyword>
<keyword evidence="15" id="KW-0812">Transmembrane</keyword>
<comment type="pathway">
    <text evidence="3">Cofactor biosynthesis; thiamine diphosphate biosynthesis.</text>
</comment>
<feature type="domain" description="PAS" evidence="17">
    <location>
        <begin position="598"/>
        <end position="653"/>
    </location>
</feature>
<evidence type="ECO:0000256" key="15">
    <source>
        <dbReference type="SAM" id="Phobius"/>
    </source>
</evidence>
<evidence type="ECO:0000259" key="16">
    <source>
        <dbReference type="PROSITE" id="PS50109"/>
    </source>
</evidence>
<dbReference type="SUPFAM" id="SSF53850">
    <property type="entry name" value="Periplasmic binding protein-like II"/>
    <property type="match status" value="2"/>
</dbReference>
<dbReference type="SUPFAM" id="SSF47384">
    <property type="entry name" value="Homodimeric domain of signal transducing histidine kinase"/>
    <property type="match status" value="1"/>
</dbReference>
<dbReference type="SMART" id="SM00387">
    <property type="entry name" value="HATPase_c"/>
    <property type="match status" value="1"/>
</dbReference>
<keyword evidence="14" id="KW-0175">Coiled coil</keyword>
<evidence type="ECO:0000313" key="18">
    <source>
        <dbReference type="EMBL" id="RXK11785.1"/>
    </source>
</evidence>
<evidence type="ECO:0000256" key="7">
    <source>
        <dbReference type="ARBA" id="ARBA00022679"/>
    </source>
</evidence>
<comment type="catalytic activity">
    <reaction evidence="13">
        <text>N(6)-(pyridoxal phosphate)-L-lysyl-[4-amino-5-hydroxymethyl-2-methylpyrimidine phosphate synthase] + L-histidyl-[4-amino-5-hydroxymethyl-2-methylpyrimidine phosphate synthase] + 2 Fe(3+) + 4 H2O = L-lysyl-[4-amino-5-hydroxymethyl-2-methylpyrimidine phosphate synthase] + (2S)-2-amino-5-hydroxy-4-oxopentanoyl-[4-amino-5-hydroxymethyl-2-methylpyrimidine phosphate synthase] + 4-amino-2-methyl-5-(phosphooxymethyl)pyrimidine + 3-oxopropanoate + 2 Fe(2+) + 2 H(+)</text>
        <dbReference type="Rhea" id="RHEA:65756"/>
        <dbReference type="Rhea" id="RHEA-COMP:16892"/>
        <dbReference type="Rhea" id="RHEA-COMP:16893"/>
        <dbReference type="Rhea" id="RHEA-COMP:16894"/>
        <dbReference type="Rhea" id="RHEA-COMP:16895"/>
        <dbReference type="ChEBI" id="CHEBI:15377"/>
        <dbReference type="ChEBI" id="CHEBI:15378"/>
        <dbReference type="ChEBI" id="CHEBI:29033"/>
        <dbReference type="ChEBI" id="CHEBI:29034"/>
        <dbReference type="ChEBI" id="CHEBI:29969"/>
        <dbReference type="ChEBI" id="CHEBI:29979"/>
        <dbReference type="ChEBI" id="CHEBI:33190"/>
        <dbReference type="ChEBI" id="CHEBI:58354"/>
        <dbReference type="ChEBI" id="CHEBI:143915"/>
        <dbReference type="ChEBI" id="CHEBI:157692"/>
    </reaction>
    <physiologicalReaction direction="left-to-right" evidence="13">
        <dbReference type="Rhea" id="RHEA:65757"/>
    </physiologicalReaction>
</comment>
<name>A0A4Q1ARV6_9BACT</name>
<feature type="coiled-coil region" evidence="14">
    <location>
        <begin position="709"/>
        <end position="747"/>
    </location>
</feature>
<dbReference type="Pfam" id="PF00497">
    <property type="entry name" value="SBP_bac_3"/>
    <property type="match status" value="1"/>
</dbReference>
<dbReference type="InterPro" id="IPR005467">
    <property type="entry name" value="His_kinase_dom"/>
</dbReference>
<evidence type="ECO:0000259" key="17">
    <source>
        <dbReference type="PROSITE" id="PS50112"/>
    </source>
</evidence>
<reference evidence="18 19" key="1">
    <citation type="submission" date="2017-09" db="EMBL/GenBank/DDBJ databases">
        <title>Genomics of the genus Arcobacter.</title>
        <authorList>
            <person name="Perez-Cataluna A."/>
            <person name="Figueras M.J."/>
            <person name="Salas-Masso N."/>
        </authorList>
    </citation>
    <scope>NUCLEOTIDE SEQUENCE [LARGE SCALE GENOMIC DNA]</scope>
    <source>
        <strain evidence="18 19">F156-34</strain>
    </source>
</reference>
<evidence type="ECO:0000256" key="10">
    <source>
        <dbReference type="ARBA" id="ARBA00022977"/>
    </source>
</evidence>
<dbReference type="RefSeq" id="WP_129062238.1">
    <property type="nucleotide sequence ID" value="NZ_NXIE01000005.1"/>
</dbReference>
<gene>
    <name evidence="18" type="ORF">CP965_11420</name>
</gene>
<dbReference type="EMBL" id="NXIE01000005">
    <property type="protein sequence ID" value="RXK11785.1"/>
    <property type="molecule type" value="Genomic_DNA"/>
</dbReference>
<dbReference type="PROSITE" id="PS50112">
    <property type="entry name" value="PAS"/>
    <property type="match status" value="1"/>
</dbReference>
<dbReference type="CDD" id="cd00130">
    <property type="entry name" value="PAS"/>
    <property type="match status" value="1"/>
</dbReference>
<evidence type="ECO:0000256" key="2">
    <source>
        <dbReference type="ARBA" id="ARBA00003469"/>
    </source>
</evidence>
<dbReference type="InterPro" id="IPR036890">
    <property type="entry name" value="HATPase_C_sf"/>
</dbReference>
<evidence type="ECO:0000256" key="14">
    <source>
        <dbReference type="SAM" id="Coils"/>
    </source>
</evidence>
<evidence type="ECO:0000256" key="12">
    <source>
        <dbReference type="ARBA" id="ARBA00033171"/>
    </source>
</evidence>
<evidence type="ECO:0000256" key="6">
    <source>
        <dbReference type="ARBA" id="ARBA00012438"/>
    </source>
</evidence>
<dbReference type="AlphaFoldDB" id="A0A4Q1ARV6"/>
<dbReference type="PANTHER" id="PTHR31528">
    <property type="entry name" value="4-AMINO-5-HYDROXYMETHYL-2-METHYLPYRIMIDINE PHOSPHATE SYNTHASE THI11-RELATED"/>
    <property type="match status" value="1"/>
</dbReference>
<evidence type="ECO:0000256" key="8">
    <source>
        <dbReference type="ARBA" id="ARBA00022723"/>
    </source>
</evidence>
<evidence type="ECO:0000256" key="13">
    <source>
        <dbReference type="ARBA" id="ARBA00048179"/>
    </source>
</evidence>
<dbReference type="InterPro" id="IPR001638">
    <property type="entry name" value="Solute-binding_3/MltF_N"/>
</dbReference>
<sequence length="986" mass="115442">MKYLFLLLFLFSFLYPQKLEKVKLQLQWKHQFEFPGFYAAKEKGFYKKAGFDVEFIEFDENMNIVEEVLSGNADFGLSFSSIIIDYIQGDPIIMLANFFKQSPLVLATQKNIKLPSDLKNKKIMGLLDSSHKRTVLTMLNKFDININDFIHYPREFSVNAFVDKKVDAISIFTTNEIYELNKLGVKYNILDPAVFGSKFYDLNLFTKKDNAEYNRKKVKAFKDASIKGWKYALENKEELVDIILQKYNTQNKTKEALLFESKQIEDLMLTKVYSIGSIDLNQLNFIADTFTQSQLIEKLPKKRLEKFIFEDNIQALYLTDKQKEYLNYKKKIKMCVDPNWMPLDGIKEGKHMGIAADFMKNISNKIKIPIKLVITDSWKESLIKVKKRDCDILALSQKTPSRTKYLNFTSPYLKTPLVLATKKGKSFINDIKKINNKKIAIVGNYSMYEILKNKYPDMNLIQVQSVEEGLKKVQQEKFFGLLDNSIVINNEIQKYHLKDIAITGQFQESFNLSIASRNDEILLNEILEKTLNSIDSITREKIFYKWNNLEYDITIDYNLIAQILFISIVILALILYWNLKLKEEIKKRKKIERDLKESEQKFKLLFNKVPIFLNSFDSDGKITLWNEECSKVFGWQFDELKNYSNPLELFYPDKVLLNRVKNSFKDLDSILFKEWTPQTKEGKKLVTKWANIPLHNGEVINVGYDITQQREYEIELRKKNSELKKAHNRYKELNSELEDKIKAEIQENTKHQVTIMEQSKLAQMGEMIENIAHQWRQPLAEINSTVLLLDATLSNKKVLDSEIEEKLLEIENLTKYMSNTINDFKNFFDPNKEREEFNIYENIQKTLKILNRRLSYYKIEVEIKVDRNISLNAYPDELNQVLLVLLNNSIDAFSEKKVPLPLIEIFLRDTKKALILYIKDNAYGINNKIIDKIFEPYFTTKHKSQGTGLGLYISKMIIEKGFNGRISVKNEDEGVCFILELPKGES</sequence>
<dbReference type="Pfam" id="PF02518">
    <property type="entry name" value="HATPase_c"/>
    <property type="match status" value="1"/>
</dbReference>
<dbReference type="InterPro" id="IPR035965">
    <property type="entry name" value="PAS-like_dom_sf"/>
</dbReference>
<dbReference type="InterPro" id="IPR027939">
    <property type="entry name" value="NMT1/THI5"/>
</dbReference>
<dbReference type="InterPro" id="IPR003594">
    <property type="entry name" value="HATPase_dom"/>
</dbReference>
<dbReference type="CDD" id="cd13708">
    <property type="entry name" value="PBP2_BvgS_like_1"/>
    <property type="match status" value="1"/>
</dbReference>
<dbReference type="Gene3D" id="3.30.565.10">
    <property type="entry name" value="Histidine kinase-like ATPase, C-terminal domain"/>
    <property type="match status" value="1"/>
</dbReference>
<dbReference type="PANTHER" id="PTHR31528:SF1">
    <property type="entry name" value="4-AMINO-5-HYDROXYMETHYL-2-METHYLPYRIMIDINE PHOSPHATE SYNTHASE THI11-RELATED"/>
    <property type="match status" value="1"/>
</dbReference>
<comment type="function">
    <text evidence="2">Responsible for the formation of the pyrimidine heterocycle in the thiamine biosynthesis pathway. Catalyzes the formation of hydroxymethylpyrimidine phosphate (HMP-P) from histidine and pyridoxal phosphate (PLP). The protein uses PLP and the active site histidine to form HMP-P, generating an inactive enzyme. The enzyme can only undergo a single turnover, which suggests it is a suicide enzyme.</text>
</comment>
<dbReference type="PROSITE" id="PS50109">
    <property type="entry name" value="HIS_KIN"/>
    <property type="match status" value="1"/>
</dbReference>
<comment type="caution">
    <text evidence="18">The sequence shown here is derived from an EMBL/GenBank/DDBJ whole genome shotgun (WGS) entry which is preliminary data.</text>
</comment>
<evidence type="ECO:0000256" key="4">
    <source>
        <dbReference type="ARBA" id="ARBA00009406"/>
    </source>
</evidence>
<comment type="catalytic activity">
    <reaction evidence="1">
        <text>ATP + protein L-histidine = ADP + protein N-phospho-L-histidine.</text>
        <dbReference type="EC" id="2.7.13.3"/>
    </reaction>
</comment>
<keyword evidence="9" id="KW-0663">Pyridoxal phosphate</keyword>
<dbReference type="GO" id="GO:0009228">
    <property type="term" value="P:thiamine biosynthetic process"/>
    <property type="evidence" value="ECO:0007669"/>
    <property type="project" value="UniProtKB-KW"/>
</dbReference>
<evidence type="ECO:0000256" key="9">
    <source>
        <dbReference type="ARBA" id="ARBA00022898"/>
    </source>
</evidence>
<dbReference type="InterPro" id="IPR015168">
    <property type="entry name" value="SsuA/THI5"/>
</dbReference>
<keyword evidence="19" id="KW-1185">Reference proteome</keyword>
<feature type="domain" description="Histidine kinase" evidence="16">
    <location>
        <begin position="770"/>
        <end position="985"/>
    </location>
</feature>
<dbReference type="GO" id="GO:0000155">
    <property type="term" value="F:phosphorelay sensor kinase activity"/>
    <property type="evidence" value="ECO:0007669"/>
    <property type="project" value="InterPro"/>
</dbReference>
<evidence type="ECO:0000256" key="1">
    <source>
        <dbReference type="ARBA" id="ARBA00000085"/>
    </source>
</evidence>
<evidence type="ECO:0000313" key="19">
    <source>
        <dbReference type="Proteomes" id="UP000289718"/>
    </source>
</evidence>
<evidence type="ECO:0000256" key="11">
    <source>
        <dbReference type="ARBA" id="ARBA00023004"/>
    </source>
</evidence>
<evidence type="ECO:0000256" key="3">
    <source>
        <dbReference type="ARBA" id="ARBA00004948"/>
    </source>
</evidence>
<keyword evidence="8" id="KW-0479">Metal-binding</keyword>
<dbReference type="GO" id="GO:0046872">
    <property type="term" value="F:metal ion binding"/>
    <property type="evidence" value="ECO:0007669"/>
    <property type="project" value="UniProtKB-KW"/>
</dbReference>
<dbReference type="SMART" id="SM00062">
    <property type="entry name" value="PBPb"/>
    <property type="match status" value="1"/>
</dbReference>
<dbReference type="SMART" id="SM00091">
    <property type="entry name" value="PAS"/>
    <property type="match status" value="1"/>
</dbReference>
<dbReference type="SUPFAM" id="SSF55785">
    <property type="entry name" value="PYP-like sensor domain (PAS domain)"/>
    <property type="match status" value="1"/>
</dbReference>
<dbReference type="Pfam" id="PF09084">
    <property type="entry name" value="NMT1"/>
    <property type="match status" value="1"/>
</dbReference>
<organism evidence="18 19">
    <name type="scientific">Halarcobacter mediterraneus</name>
    <dbReference type="NCBI Taxonomy" id="2023153"/>
    <lineage>
        <taxon>Bacteria</taxon>
        <taxon>Pseudomonadati</taxon>
        <taxon>Campylobacterota</taxon>
        <taxon>Epsilonproteobacteria</taxon>
        <taxon>Campylobacterales</taxon>
        <taxon>Arcobacteraceae</taxon>
        <taxon>Halarcobacter</taxon>
    </lineage>
</organism>
<comment type="subunit">
    <text evidence="5">Homodimer.</text>
</comment>
<dbReference type="OrthoDB" id="174578at2"/>
<feature type="coiled-coil region" evidence="14">
    <location>
        <begin position="581"/>
        <end position="608"/>
    </location>
</feature>
<comment type="similarity">
    <text evidence="4">Belongs to the NMT1/THI5 family.</text>
</comment>
<accession>A0A4Q1ARV6</accession>
<keyword evidence="15" id="KW-1133">Transmembrane helix</keyword>
<dbReference type="Gene3D" id="1.10.287.130">
    <property type="match status" value="1"/>
</dbReference>
<proteinExistence type="inferred from homology"/>
<dbReference type="Proteomes" id="UP000289718">
    <property type="component" value="Unassembled WGS sequence"/>
</dbReference>
<evidence type="ECO:0000256" key="5">
    <source>
        <dbReference type="ARBA" id="ARBA00011738"/>
    </source>
</evidence>
<keyword evidence="11" id="KW-0408">Iron</keyword>
<dbReference type="SUPFAM" id="SSF55874">
    <property type="entry name" value="ATPase domain of HSP90 chaperone/DNA topoisomerase II/histidine kinase"/>
    <property type="match status" value="1"/>
</dbReference>
<keyword evidence="10" id="KW-0784">Thiamine biosynthesis</keyword>
<dbReference type="EC" id="2.7.13.3" evidence="6"/>
<feature type="transmembrane region" description="Helical" evidence="15">
    <location>
        <begin position="559"/>
        <end position="579"/>
    </location>
</feature>
<dbReference type="NCBIfam" id="TIGR00229">
    <property type="entry name" value="sensory_box"/>
    <property type="match status" value="1"/>
</dbReference>
<dbReference type="Gene3D" id="3.40.190.10">
    <property type="entry name" value="Periplasmic binding protein-like II"/>
    <property type="match status" value="4"/>
</dbReference>
<dbReference type="InterPro" id="IPR004358">
    <property type="entry name" value="Sig_transdc_His_kin-like_C"/>
</dbReference>
<keyword evidence="7" id="KW-0808">Transferase</keyword>
<dbReference type="InterPro" id="IPR036097">
    <property type="entry name" value="HisK_dim/P_sf"/>
</dbReference>
<dbReference type="Gene3D" id="3.30.450.20">
    <property type="entry name" value="PAS domain"/>
    <property type="match status" value="1"/>
</dbReference>
<protein>
    <recommendedName>
        <fullName evidence="6">histidine kinase</fullName>
        <ecNumber evidence="6">2.7.13.3</ecNumber>
    </recommendedName>
    <alternativeName>
        <fullName evidence="12">Thiamine pyrimidine synthase</fullName>
    </alternativeName>
</protein>